<keyword evidence="2" id="KW-1185">Reference proteome</keyword>
<dbReference type="AlphaFoldDB" id="A0A225E0F1"/>
<name>A0A225E0F1_9BACT</name>
<comment type="caution">
    <text evidence="1">The sequence shown here is derived from an EMBL/GenBank/DDBJ whole genome shotgun (WGS) entry which is preliminary data.</text>
</comment>
<protein>
    <submittedName>
        <fullName evidence="1">Uncharacterized protein</fullName>
    </submittedName>
</protein>
<reference evidence="2" key="1">
    <citation type="submission" date="2017-06" db="EMBL/GenBank/DDBJ databases">
        <title>Genome analysis of Fimbriiglobus ruber SP5, the first member of the order Planctomycetales with confirmed chitinolytic capability.</title>
        <authorList>
            <person name="Ravin N.V."/>
            <person name="Rakitin A.L."/>
            <person name="Ivanova A.A."/>
            <person name="Beletsky A.V."/>
            <person name="Kulichevskaya I.S."/>
            <person name="Mardanov A.V."/>
            <person name="Dedysh S.N."/>
        </authorList>
    </citation>
    <scope>NUCLEOTIDE SEQUENCE [LARGE SCALE GENOMIC DNA]</scope>
    <source>
        <strain evidence="2">SP5</strain>
    </source>
</reference>
<evidence type="ECO:0000313" key="1">
    <source>
        <dbReference type="EMBL" id="OWK42145.1"/>
    </source>
</evidence>
<dbReference type="Proteomes" id="UP000214646">
    <property type="component" value="Unassembled WGS sequence"/>
</dbReference>
<evidence type="ECO:0000313" key="2">
    <source>
        <dbReference type="Proteomes" id="UP000214646"/>
    </source>
</evidence>
<organism evidence="1 2">
    <name type="scientific">Fimbriiglobus ruber</name>
    <dbReference type="NCBI Taxonomy" id="1908690"/>
    <lineage>
        <taxon>Bacteria</taxon>
        <taxon>Pseudomonadati</taxon>
        <taxon>Planctomycetota</taxon>
        <taxon>Planctomycetia</taxon>
        <taxon>Gemmatales</taxon>
        <taxon>Gemmataceae</taxon>
        <taxon>Fimbriiglobus</taxon>
    </lineage>
</organism>
<proteinExistence type="predicted"/>
<dbReference type="EMBL" id="NIDE01000005">
    <property type="protein sequence ID" value="OWK42145.1"/>
    <property type="molecule type" value="Genomic_DNA"/>
</dbReference>
<gene>
    <name evidence="1" type="ORF">FRUB_04223</name>
</gene>
<sequence>MRIFPDGKEREGLSVVMPEMSGKAVSRIQLTIFADRVEISAAKVNGVKFFLALDGSSMTQTEAIPESSKTLGMNVLLKPGIYPEGAPTGAVVFMGLMHKLVVE</sequence>
<accession>A0A225E0F1</accession>